<dbReference type="GO" id="GO:0016787">
    <property type="term" value="F:hydrolase activity"/>
    <property type="evidence" value="ECO:0007669"/>
    <property type="project" value="UniProtKB-KW"/>
</dbReference>
<reference evidence="6 7" key="1">
    <citation type="submission" date="2019-07" db="EMBL/GenBank/DDBJ databases">
        <title>Complete Genome Sequence of Leptotrichia trevisanii Strain JMUB3935.</title>
        <authorList>
            <person name="Watanabe S."/>
            <person name="Cui L."/>
        </authorList>
    </citation>
    <scope>NUCLEOTIDE SEQUENCE [LARGE SCALE GENOMIC DNA]</scope>
    <source>
        <strain evidence="6 7">JMUB3935</strain>
    </source>
</reference>
<evidence type="ECO:0000313" key="7">
    <source>
        <dbReference type="Proteomes" id="UP000321378"/>
    </source>
</evidence>
<evidence type="ECO:0000256" key="1">
    <source>
        <dbReference type="ARBA" id="ARBA00022741"/>
    </source>
</evidence>
<dbReference type="SUPFAM" id="SSF52540">
    <property type="entry name" value="P-loop containing nucleoside triphosphate hydrolases"/>
    <property type="match status" value="1"/>
</dbReference>
<keyword evidence="2" id="KW-0378">Hydrolase</keyword>
<name>A0A510KUD4_9FUSO</name>
<feature type="domain" description="UvrD-like helicase C-terminal" evidence="5">
    <location>
        <begin position="12"/>
        <end position="135"/>
    </location>
</feature>
<keyword evidence="3" id="KW-0347">Helicase</keyword>
<keyword evidence="1" id="KW-0547">Nucleotide-binding</keyword>
<sequence>MRNVFQIDKVSLENLKKYIIQELFDNEYEKNINEVEIFFKIEMNQYFNWYKYLMEERGEKIYYHTYHGTKGREFENVVIIMKNSFGGNNKDFFSNFFKNYNLEFKKQDLKKHSEARNLLYVSVTRSIKNLKIFYTDDISEFSENIKEIFGDIKKFQ</sequence>
<accession>A0A510KUD4</accession>
<dbReference type="InterPro" id="IPR027417">
    <property type="entry name" value="P-loop_NTPase"/>
</dbReference>
<protein>
    <recommendedName>
        <fullName evidence="5">UvrD-like helicase C-terminal domain-containing protein</fullName>
    </recommendedName>
</protein>
<keyword evidence="4" id="KW-0067">ATP-binding</keyword>
<gene>
    <name evidence="6" type="ORF">JMUB3935_2714</name>
</gene>
<evidence type="ECO:0000256" key="2">
    <source>
        <dbReference type="ARBA" id="ARBA00022801"/>
    </source>
</evidence>
<dbReference type="GO" id="GO:0004386">
    <property type="term" value="F:helicase activity"/>
    <property type="evidence" value="ECO:0007669"/>
    <property type="project" value="UniProtKB-KW"/>
</dbReference>
<evidence type="ECO:0000259" key="5">
    <source>
        <dbReference type="Pfam" id="PF13361"/>
    </source>
</evidence>
<dbReference type="Pfam" id="PF13361">
    <property type="entry name" value="UvrD_C"/>
    <property type="match status" value="1"/>
</dbReference>
<dbReference type="InterPro" id="IPR014017">
    <property type="entry name" value="DNA_helicase_UvrD-like_C"/>
</dbReference>
<dbReference type="AlphaFoldDB" id="A0A510KUD4"/>
<evidence type="ECO:0000256" key="4">
    <source>
        <dbReference type="ARBA" id="ARBA00022840"/>
    </source>
</evidence>
<dbReference type="Gene3D" id="3.40.50.300">
    <property type="entry name" value="P-loop containing nucleotide triphosphate hydrolases"/>
    <property type="match status" value="1"/>
</dbReference>
<dbReference type="GO" id="GO:0005524">
    <property type="term" value="F:ATP binding"/>
    <property type="evidence" value="ECO:0007669"/>
    <property type="project" value="UniProtKB-KW"/>
</dbReference>
<dbReference type="RefSeq" id="WP_332069783.1">
    <property type="nucleotide sequence ID" value="NZ_AP019840.1"/>
</dbReference>
<evidence type="ECO:0000313" key="6">
    <source>
        <dbReference type="EMBL" id="BBM53703.1"/>
    </source>
</evidence>
<dbReference type="Proteomes" id="UP000321378">
    <property type="component" value="Chromosome"/>
</dbReference>
<dbReference type="EMBL" id="AP019840">
    <property type="protein sequence ID" value="BBM53703.1"/>
    <property type="molecule type" value="Genomic_DNA"/>
</dbReference>
<evidence type="ECO:0000256" key="3">
    <source>
        <dbReference type="ARBA" id="ARBA00022806"/>
    </source>
</evidence>
<proteinExistence type="predicted"/>
<organism evidence="6 7">
    <name type="scientific">Leptotrichia trevisanii</name>
    <dbReference type="NCBI Taxonomy" id="109328"/>
    <lineage>
        <taxon>Bacteria</taxon>
        <taxon>Fusobacteriati</taxon>
        <taxon>Fusobacteriota</taxon>
        <taxon>Fusobacteriia</taxon>
        <taxon>Fusobacteriales</taxon>
        <taxon>Leptotrichiaceae</taxon>
        <taxon>Leptotrichia</taxon>
    </lineage>
</organism>